<dbReference type="OrthoDB" id="311766at2759"/>
<protein>
    <recommendedName>
        <fullName evidence="3">VPS9 domain-containing protein</fullName>
    </recommendedName>
</protein>
<dbReference type="Proteomes" id="UP000009168">
    <property type="component" value="Unassembled WGS sequence"/>
</dbReference>
<accession>I7LWT7</accession>
<dbReference type="RefSeq" id="XP_001023076.2">
    <property type="nucleotide sequence ID" value="XM_001023076.3"/>
</dbReference>
<organism evidence="1 2">
    <name type="scientific">Tetrahymena thermophila (strain SB210)</name>
    <dbReference type="NCBI Taxonomy" id="312017"/>
    <lineage>
        <taxon>Eukaryota</taxon>
        <taxon>Sar</taxon>
        <taxon>Alveolata</taxon>
        <taxon>Ciliophora</taxon>
        <taxon>Intramacronucleata</taxon>
        <taxon>Oligohymenophorea</taxon>
        <taxon>Hymenostomatida</taxon>
        <taxon>Tetrahymenina</taxon>
        <taxon>Tetrahymenidae</taxon>
        <taxon>Tetrahymena</taxon>
    </lineage>
</organism>
<evidence type="ECO:0000313" key="1">
    <source>
        <dbReference type="EMBL" id="EAS02831.2"/>
    </source>
</evidence>
<evidence type="ECO:0000313" key="2">
    <source>
        <dbReference type="Proteomes" id="UP000009168"/>
    </source>
</evidence>
<dbReference type="KEGG" id="tet:TTHERM_00352180"/>
<proteinExistence type="predicted"/>
<sequence>MQFKEDTPLSKKGSLNKMYISQRSMIQSCTIESPRNQEGRILRKNIDNSMVYSDIFKINHNDYSTITMEGIASNQRDIPQINFKTDLQNNNPLSQREAEQQFVSQNMMIMMMNSSDNSKLANNILYSQGVLDNNQQPPKITKSISLRQKMDFTFNVSLSINSKQIQDAFFALARKKGFEVLESGTDEGLVIKREKVSIISQICRELFNRQNKSINYAKEENPPLIIKIKIENNTRKCLKVVYLQRLCGYLKQGDNLIASFQQQIQKIIKKESKLEQIDEEIVFDAAFSKPKTTNQSIQNAETPFELEPTSYFMFYRILSADNYSVGQKIKEFISSFKNCYSQMNKKMRHLTDPIQNIQMFTNEIVLSLFNEFNYGKNDTKKVMPFCRIAVETYLYSKLYYLIFNIYKIAVSIEQEKFNNINTKLKKQHPTIQSLVERTEFKKYQKLDISQMVFYLDQINIVNSPSEALKYVSMCFNAAKIALMENQQERKPEDEFSLDQQDALLLIILAITQTECKDFVVKIYLLFDIVLNDSYYTSREHKCINQLKFCLQYMLKNY</sequence>
<reference evidence="2" key="1">
    <citation type="journal article" date="2006" name="PLoS Biol.">
        <title>Macronuclear genome sequence of the ciliate Tetrahymena thermophila, a model eukaryote.</title>
        <authorList>
            <person name="Eisen J.A."/>
            <person name="Coyne R.S."/>
            <person name="Wu M."/>
            <person name="Wu D."/>
            <person name="Thiagarajan M."/>
            <person name="Wortman J.R."/>
            <person name="Badger J.H."/>
            <person name="Ren Q."/>
            <person name="Amedeo P."/>
            <person name="Jones K.M."/>
            <person name="Tallon L.J."/>
            <person name="Delcher A.L."/>
            <person name="Salzberg S.L."/>
            <person name="Silva J.C."/>
            <person name="Haas B.J."/>
            <person name="Majoros W.H."/>
            <person name="Farzad M."/>
            <person name="Carlton J.M."/>
            <person name="Smith R.K. Jr."/>
            <person name="Garg J."/>
            <person name="Pearlman R.E."/>
            <person name="Karrer K.M."/>
            <person name="Sun L."/>
            <person name="Manning G."/>
            <person name="Elde N.C."/>
            <person name="Turkewitz A.P."/>
            <person name="Asai D.J."/>
            <person name="Wilkes D.E."/>
            <person name="Wang Y."/>
            <person name="Cai H."/>
            <person name="Collins K."/>
            <person name="Stewart B.A."/>
            <person name="Lee S.R."/>
            <person name="Wilamowska K."/>
            <person name="Weinberg Z."/>
            <person name="Ruzzo W.L."/>
            <person name="Wloga D."/>
            <person name="Gaertig J."/>
            <person name="Frankel J."/>
            <person name="Tsao C.-C."/>
            <person name="Gorovsky M.A."/>
            <person name="Keeling P.J."/>
            <person name="Waller R.F."/>
            <person name="Patron N.J."/>
            <person name="Cherry J.M."/>
            <person name="Stover N.A."/>
            <person name="Krieger C.J."/>
            <person name="del Toro C."/>
            <person name="Ryder H.F."/>
            <person name="Williamson S.C."/>
            <person name="Barbeau R.A."/>
            <person name="Hamilton E.P."/>
            <person name="Orias E."/>
        </authorList>
    </citation>
    <scope>NUCLEOTIDE SEQUENCE [LARGE SCALE GENOMIC DNA]</scope>
    <source>
        <strain evidence="2">SB210</strain>
    </source>
</reference>
<keyword evidence="2" id="KW-1185">Reference proteome</keyword>
<evidence type="ECO:0008006" key="3">
    <source>
        <dbReference type="Google" id="ProtNLM"/>
    </source>
</evidence>
<gene>
    <name evidence="1" type="ORF">TTHERM_00352180</name>
</gene>
<dbReference type="GeneID" id="7835432"/>
<dbReference type="EMBL" id="GG662523">
    <property type="protein sequence ID" value="EAS02831.2"/>
    <property type="molecule type" value="Genomic_DNA"/>
</dbReference>
<dbReference type="AlphaFoldDB" id="I7LWT7"/>
<dbReference type="SUPFAM" id="SSF109993">
    <property type="entry name" value="VPS9 domain"/>
    <property type="match status" value="1"/>
</dbReference>
<name>I7LWT7_TETTS</name>
<dbReference type="HOGENOM" id="CLU_489608_0_0_1"/>
<dbReference type="InterPro" id="IPR037191">
    <property type="entry name" value="VPS9_dom_sf"/>
</dbReference>
<dbReference type="InParanoid" id="I7LWT7"/>